<comment type="caution">
    <text evidence="2">The sequence shown here is derived from an EMBL/GenBank/DDBJ whole genome shotgun (WGS) entry which is preliminary data.</text>
</comment>
<dbReference type="OrthoDB" id="434363at2759"/>
<feature type="transmembrane region" description="Helical" evidence="1">
    <location>
        <begin position="47"/>
        <end position="65"/>
    </location>
</feature>
<dbReference type="EMBL" id="BRXY01000170">
    <property type="protein sequence ID" value="GMH73630.1"/>
    <property type="molecule type" value="Genomic_DNA"/>
</dbReference>
<evidence type="ECO:0000313" key="2">
    <source>
        <dbReference type="EMBL" id="GMH73630.1"/>
    </source>
</evidence>
<dbReference type="Proteomes" id="UP001165085">
    <property type="component" value="Unassembled WGS sequence"/>
</dbReference>
<keyword evidence="1" id="KW-1133">Transmembrane helix</keyword>
<feature type="transmembrane region" description="Helical" evidence="1">
    <location>
        <begin position="85"/>
        <end position="101"/>
    </location>
</feature>
<accession>A0A9W7ATH4</accession>
<evidence type="ECO:0000313" key="3">
    <source>
        <dbReference type="Proteomes" id="UP001165085"/>
    </source>
</evidence>
<name>A0A9W7ATH4_9STRA</name>
<sequence length="208" mass="22570">MKHRTTVETTQETPPQTALSSAALNSALNLSGGAASPSMPPARPRSVSSFISCTCLTAFLLRSVIRLYPHILPPLRASTVSPSVYFLYASSVLAFLYSESYKGFHLKFNQTYLTRSQRLPNLYKLPLLNILYSGGWVSSSKKRKITSWGITFGVAVLIAVSKRLSPLWRGVLDVGVVAGLSGAVVSLWMLWLGSVVKNETVGKGAEGY</sequence>
<keyword evidence="1" id="KW-0812">Transmembrane</keyword>
<feature type="transmembrane region" description="Helical" evidence="1">
    <location>
        <begin position="145"/>
        <end position="164"/>
    </location>
</feature>
<keyword evidence="3" id="KW-1185">Reference proteome</keyword>
<keyword evidence="1" id="KW-0472">Membrane</keyword>
<gene>
    <name evidence="2" type="ORF">TrST_g7180</name>
</gene>
<evidence type="ECO:0000256" key="1">
    <source>
        <dbReference type="SAM" id="Phobius"/>
    </source>
</evidence>
<reference evidence="3" key="1">
    <citation type="journal article" date="2023" name="Commun. Biol.">
        <title>Genome analysis of Parmales, the sister group of diatoms, reveals the evolutionary specialization of diatoms from phago-mixotrophs to photoautotrophs.</title>
        <authorList>
            <person name="Ban H."/>
            <person name="Sato S."/>
            <person name="Yoshikawa S."/>
            <person name="Yamada K."/>
            <person name="Nakamura Y."/>
            <person name="Ichinomiya M."/>
            <person name="Sato N."/>
            <person name="Blanc-Mathieu R."/>
            <person name="Endo H."/>
            <person name="Kuwata A."/>
            <person name="Ogata H."/>
        </authorList>
    </citation>
    <scope>NUCLEOTIDE SEQUENCE [LARGE SCALE GENOMIC DNA]</scope>
    <source>
        <strain evidence="3">NIES 3701</strain>
    </source>
</reference>
<feature type="transmembrane region" description="Helical" evidence="1">
    <location>
        <begin position="171"/>
        <end position="191"/>
    </location>
</feature>
<protein>
    <submittedName>
        <fullName evidence="2">Uncharacterized protein</fullName>
    </submittedName>
</protein>
<proteinExistence type="predicted"/>
<dbReference type="AlphaFoldDB" id="A0A9W7ATH4"/>
<organism evidence="2 3">
    <name type="scientific">Triparma strigata</name>
    <dbReference type="NCBI Taxonomy" id="1606541"/>
    <lineage>
        <taxon>Eukaryota</taxon>
        <taxon>Sar</taxon>
        <taxon>Stramenopiles</taxon>
        <taxon>Ochrophyta</taxon>
        <taxon>Bolidophyceae</taxon>
        <taxon>Parmales</taxon>
        <taxon>Triparmaceae</taxon>
        <taxon>Triparma</taxon>
    </lineage>
</organism>